<keyword evidence="2" id="KW-0378">Hydrolase</keyword>
<dbReference type="EMBL" id="RZHH01000002">
    <property type="protein sequence ID" value="RYJ14707.1"/>
    <property type="molecule type" value="Genomic_DNA"/>
</dbReference>
<comment type="caution">
    <text evidence="2">The sequence shown here is derived from an EMBL/GenBank/DDBJ whole genome shotgun (WGS) entry which is preliminary data.</text>
</comment>
<reference evidence="2 3" key="1">
    <citation type="submission" date="2018-12" db="EMBL/GenBank/DDBJ databases">
        <title>Genome analysis provides insights into bioremediation potentialities of Halogeometricum borinquense strain N11.</title>
        <authorList>
            <person name="Najjari A."/>
            <person name="Youssef N."/>
            <person name="Fhoula I."/>
            <person name="Ben Dhia O."/>
            <person name="Mahjoubi M."/>
            <person name="Ouzari H.I."/>
            <person name="Cherif A."/>
        </authorList>
    </citation>
    <scope>NUCLEOTIDE SEQUENCE [LARGE SCALE GENOMIC DNA]</scope>
    <source>
        <strain evidence="2 3">N11</strain>
    </source>
</reference>
<dbReference type="RefSeq" id="WP_129785040.1">
    <property type="nucleotide sequence ID" value="NZ_RZHH01000002.1"/>
</dbReference>
<dbReference type="PANTHER" id="PTHR43434:SF1">
    <property type="entry name" value="PHOSPHOGLYCOLATE PHOSPHATASE"/>
    <property type="match status" value="1"/>
</dbReference>
<proteinExistence type="inferred from homology"/>
<dbReference type="InterPro" id="IPR041492">
    <property type="entry name" value="HAD_2"/>
</dbReference>
<dbReference type="GO" id="GO:0008967">
    <property type="term" value="F:phosphoglycolate phosphatase activity"/>
    <property type="evidence" value="ECO:0007669"/>
    <property type="project" value="TreeGrafter"/>
</dbReference>
<dbReference type="SUPFAM" id="SSF56784">
    <property type="entry name" value="HAD-like"/>
    <property type="match status" value="1"/>
</dbReference>
<dbReference type="SFLD" id="SFLDG01129">
    <property type="entry name" value="C1.5:_HAD__Beta-PGM__Phosphata"/>
    <property type="match status" value="1"/>
</dbReference>
<dbReference type="Pfam" id="PF13419">
    <property type="entry name" value="HAD_2"/>
    <property type="match status" value="1"/>
</dbReference>
<protein>
    <submittedName>
        <fullName evidence="2">HAD family hydrolase</fullName>
    </submittedName>
</protein>
<comment type="similarity">
    <text evidence="1">Belongs to the HAD-like hydrolase superfamily.</text>
</comment>
<dbReference type="InterPro" id="IPR050155">
    <property type="entry name" value="HAD-like_hydrolase_sf"/>
</dbReference>
<name>A0A482TCZ3_9EURY</name>
<dbReference type="InterPro" id="IPR036412">
    <property type="entry name" value="HAD-like_sf"/>
</dbReference>
<dbReference type="InterPro" id="IPR023214">
    <property type="entry name" value="HAD_sf"/>
</dbReference>
<dbReference type="Proteomes" id="UP000294028">
    <property type="component" value="Unassembled WGS sequence"/>
</dbReference>
<evidence type="ECO:0000313" key="3">
    <source>
        <dbReference type="Proteomes" id="UP000294028"/>
    </source>
</evidence>
<dbReference type="PANTHER" id="PTHR43434">
    <property type="entry name" value="PHOSPHOGLYCOLATE PHOSPHATASE"/>
    <property type="match status" value="1"/>
</dbReference>
<dbReference type="Gene3D" id="3.40.50.1000">
    <property type="entry name" value="HAD superfamily/HAD-like"/>
    <property type="match status" value="1"/>
</dbReference>
<sequence length="234" mass="25577">MQYDAVIFDNDGVLVRLSPLAVLREASRAAFEAVGVTDPAAEHVEQMMLGVTPADVREVSEVYSLDPDAFWAARDGAAADAQISEMRDGRLSCYDDVAALEHIRTPRGIVSTNQQETIDAVLDHHDFSHLFATAYGREPTIESLRRKKPEPHYLERAMADLDAETALFVGDSETDVLAAHRAGIDSAFIRRPHRSDTELDASPTYEIETLYDIHAIDGVPVADAAADGGTEGKR</sequence>
<accession>A0A482TCZ3</accession>
<dbReference type="SFLD" id="SFLDS00003">
    <property type="entry name" value="Haloacid_Dehalogenase"/>
    <property type="match status" value="1"/>
</dbReference>
<gene>
    <name evidence="2" type="ORF">ELS19_12600</name>
</gene>
<dbReference type="InterPro" id="IPR006439">
    <property type="entry name" value="HAD-SF_hydro_IA"/>
</dbReference>
<dbReference type="NCBIfam" id="TIGR01549">
    <property type="entry name" value="HAD-SF-IA-v1"/>
    <property type="match status" value="1"/>
</dbReference>
<evidence type="ECO:0000256" key="1">
    <source>
        <dbReference type="ARBA" id="ARBA00007958"/>
    </source>
</evidence>
<dbReference type="GO" id="GO:0006281">
    <property type="term" value="P:DNA repair"/>
    <property type="evidence" value="ECO:0007669"/>
    <property type="project" value="TreeGrafter"/>
</dbReference>
<evidence type="ECO:0000313" key="2">
    <source>
        <dbReference type="EMBL" id="RYJ14707.1"/>
    </source>
</evidence>
<dbReference type="AlphaFoldDB" id="A0A482TCZ3"/>
<organism evidence="2 3">
    <name type="scientific">Halogeometricum borinquense</name>
    <dbReference type="NCBI Taxonomy" id="60847"/>
    <lineage>
        <taxon>Archaea</taxon>
        <taxon>Methanobacteriati</taxon>
        <taxon>Methanobacteriota</taxon>
        <taxon>Stenosarchaea group</taxon>
        <taxon>Halobacteria</taxon>
        <taxon>Halobacteriales</taxon>
        <taxon>Haloferacaceae</taxon>
        <taxon>Halogeometricum</taxon>
    </lineage>
</organism>